<dbReference type="SUPFAM" id="SSF88723">
    <property type="entry name" value="PIN domain-like"/>
    <property type="match status" value="1"/>
</dbReference>
<proteinExistence type="inferred from homology"/>
<gene>
    <name evidence="5" type="ORF">IMSHALPRED_006691</name>
</gene>
<dbReference type="GO" id="GO:0003730">
    <property type="term" value="F:mRNA 3'-UTR binding"/>
    <property type="evidence" value="ECO:0007669"/>
    <property type="project" value="TreeGrafter"/>
</dbReference>
<dbReference type="Proteomes" id="UP000664534">
    <property type="component" value="Unassembled WGS sequence"/>
</dbReference>
<reference evidence="5" key="1">
    <citation type="submission" date="2021-03" db="EMBL/GenBank/DDBJ databases">
        <authorList>
            <person name="Tagirdzhanova G."/>
        </authorList>
    </citation>
    <scope>NUCLEOTIDE SEQUENCE</scope>
</reference>
<dbReference type="InterPro" id="IPR006084">
    <property type="entry name" value="XPG/Rad2"/>
</dbReference>
<dbReference type="PANTHER" id="PTHR11081">
    <property type="entry name" value="FLAP ENDONUCLEASE FAMILY MEMBER"/>
    <property type="match status" value="1"/>
</dbReference>
<comment type="similarity">
    <text evidence="2">Belongs to the XPG/RAD2 endonuclease family.</text>
</comment>
<protein>
    <recommendedName>
        <fullName evidence="7">XPG I-region protein</fullName>
    </recommendedName>
</protein>
<dbReference type="InterPro" id="IPR037314">
    <property type="entry name" value="MKT1_H3TH"/>
</dbReference>
<dbReference type="InterPro" id="IPR022039">
    <property type="entry name" value="MKT1_C"/>
</dbReference>
<evidence type="ECO:0000259" key="3">
    <source>
        <dbReference type="Pfam" id="PF12246"/>
    </source>
</evidence>
<evidence type="ECO:0000259" key="4">
    <source>
        <dbReference type="Pfam" id="PF12247"/>
    </source>
</evidence>
<evidence type="ECO:0000313" key="5">
    <source>
        <dbReference type="EMBL" id="CAF9908501.1"/>
    </source>
</evidence>
<feature type="domain" description="Post-transcriptional regulator MKT1 C-terminal" evidence="3">
    <location>
        <begin position="499"/>
        <end position="733"/>
    </location>
</feature>
<sequence>MGVVAFDVWAADKGITKSFDLKFLQDRVIGIDAAYYIHGLNKDPLLSALGGPPLAFETTVINALRHLQDAGLKLHFVFNGLDSGVGSDPSTSSARAAQLDSEAFTLYENEQGKQARDVFEASGRFYPSALSEILKKTLHEQGVHFTVAPYSALAQLVYYEKHASQFIDAVYGPSELFCFGIDKLITKFEIVDGSQNMGEKNNPDSPVLVLSKFQWIDRRDCLAALGNIPATVFIDSLMLAGSDLLPGFPPLENETVYRKPFTMRNVVEMIISCGGSVARLCAQYSTDPAVKGVYLDQYKRALTRIRHHVIMTDEGDVGILDKDHAPDDAHECIGLRLPEELYMYLSRAMLRPRVLNWLTSGKISIIQPLAGGDGRSYQNLVKVQLDPLRRQALSLLTEPIHRYYHSREIATSLWFDPTYEGKFNMRDVSSPRELLSKWNVKNNLIAGYSTEDLPAGTLSFAILSLENPDFAAKTVTQKPKAGQEPLKHRDEILANAVWRLLQLRGFLNEQHQLTEWGKVLEAVWSASGTRRDEEEAALIAVELMRFELINPDTMFLGYGGAPGNGSDIDKRNAMLVSRVACLGKIRHSAKGYSGPLSRHMLAYHSIVSNVHASLRDLLEMIVAAMFLEGLVDRDRNDWVDISLGLPFYQEQSCALGVLTMHFLDDLCTYADPTSEGTRAEVKKKGQEWIMHGDFSGSLDDAFRIWDAVYQGVKVAGNKLKDIEVWDEVDTWLSQRK</sequence>
<dbReference type="CDD" id="cd09902">
    <property type="entry name" value="H3TH_MKT1"/>
    <property type="match status" value="1"/>
</dbReference>
<evidence type="ECO:0000256" key="2">
    <source>
        <dbReference type="ARBA" id="ARBA00024023"/>
    </source>
</evidence>
<dbReference type="EMBL" id="CAJPDT010000004">
    <property type="protein sequence ID" value="CAF9908501.1"/>
    <property type="molecule type" value="Genomic_DNA"/>
</dbReference>
<dbReference type="CDD" id="cd09858">
    <property type="entry name" value="PIN_MKT1"/>
    <property type="match status" value="1"/>
</dbReference>
<evidence type="ECO:0000313" key="6">
    <source>
        <dbReference type="Proteomes" id="UP000664534"/>
    </source>
</evidence>
<evidence type="ECO:0008006" key="7">
    <source>
        <dbReference type="Google" id="ProtNLM"/>
    </source>
</evidence>
<name>A0A8H3EJV9_9LECA</name>
<dbReference type="Pfam" id="PF12246">
    <property type="entry name" value="MKT1_C"/>
    <property type="match status" value="1"/>
</dbReference>
<organism evidence="5 6">
    <name type="scientific">Imshaugia aleurites</name>
    <dbReference type="NCBI Taxonomy" id="172621"/>
    <lineage>
        <taxon>Eukaryota</taxon>
        <taxon>Fungi</taxon>
        <taxon>Dikarya</taxon>
        <taxon>Ascomycota</taxon>
        <taxon>Pezizomycotina</taxon>
        <taxon>Lecanoromycetes</taxon>
        <taxon>OSLEUM clade</taxon>
        <taxon>Lecanoromycetidae</taxon>
        <taxon>Lecanorales</taxon>
        <taxon>Lecanorineae</taxon>
        <taxon>Parmeliaceae</taxon>
        <taxon>Imshaugia</taxon>
    </lineage>
</organism>
<dbReference type="Gene3D" id="3.40.50.1010">
    <property type="entry name" value="5'-nuclease"/>
    <property type="match status" value="1"/>
</dbReference>
<keyword evidence="6" id="KW-1185">Reference proteome</keyword>
<dbReference type="InterPro" id="IPR022040">
    <property type="entry name" value="MKT1_N"/>
</dbReference>
<comment type="caution">
    <text evidence="5">The sequence shown here is derived from an EMBL/GenBank/DDBJ whole genome shotgun (WGS) entry which is preliminary data.</text>
</comment>
<accession>A0A8H3EJV9</accession>
<keyword evidence="1" id="KW-0810">Translation regulation</keyword>
<dbReference type="OrthoDB" id="17262at2759"/>
<dbReference type="Pfam" id="PF12247">
    <property type="entry name" value="MKT1_N"/>
    <property type="match status" value="1"/>
</dbReference>
<dbReference type="PANTHER" id="PTHR11081:SF32">
    <property type="entry name" value="POST-TRANSCRIPTIONAL REGULATOR MKT1"/>
    <property type="match status" value="1"/>
</dbReference>
<dbReference type="AlphaFoldDB" id="A0A8H3EJV9"/>
<evidence type="ECO:0000256" key="1">
    <source>
        <dbReference type="ARBA" id="ARBA00022845"/>
    </source>
</evidence>
<feature type="domain" description="Post-transcriptional regulator MKT1 N-terminal" evidence="4">
    <location>
        <begin position="326"/>
        <end position="415"/>
    </location>
</feature>
<dbReference type="GO" id="GO:0006417">
    <property type="term" value="P:regulation of translation"/>
    <property type="evidence" value="ECO:0007669"/>
    <property type="project" value="UniProtKB-KW"/>
</dbReference>
<dbReference type="InterPro" id="IPR029060">
    <property type="entry name" value="PIN-like_dom_sf"/>
</dbReference>